<name>A0ABS4KI70_9FIRM</name>
<keyword evidence="2" id="KW-1185">Reference proteome</keyword>
<dbReference type="EMBL" id="JAGGLI010000011">
    <property type="protein sequence ID" value="MBP2027443.1"/>
    <property type="molecule type" value="Genomic_DNA"/>
</dbReference>
<gene>
    <name evidence="1" type="ORF">J2Z35_001237</name>
</gene>
<comment type="caution">
    <text evidence="1">The sequence shown here is derived from an EMBL/GenBank/DDBJ whole genome shotgun (WGS) entry which is preliminary data.</text>
</comment>
<proteinExistence type="predicted"/>
<dbReference type="RefSeq" id="WP_209660504.1">
    <property type="nucleotide sequence ID" value="NZ_JAGGLI010000011.1"/>
</dbReference>
<evidence type="ECO:0000313" key="2">
    <source>
        <dbReference type="Proteomes" id="UP001314903"/>
    </source>
</evidence>
<organism evidence="1 2">
    <name type="scientific">Acetoanaerobium pronyense</name>
    <dbReference type="NCBI Taxonomy" id="1482736"/>
    <lineage>
        <taxon>Bacteria</taxon>
        <taxon>Bacillati</taxon>
        <taxon>Bacillota</taxon>
        <taxon>Clostridia</taxon>
        <taxon>Peptostreptococcales</taxon>
        <taxon>Filifactoraceae</taxon>
        <taxon>Acetoanaerobium</taxon>
    </lineage>
</organism>
<accession>A0ABS4KI70</accession>
<evidence type="ECO:0000313" key="1">
    <source>
        <dbReference type="EMBL" id="MBP2027443.1"/>
    </source>
</evidence>
<sequence>MKRIELKDTSVESLKEREKKLEERKLYFVHLCESYRGLFPRVDPLSDEFEAAFSGLLEAQKELNAVAVELIQIRMKLSSTMHNE</sequence>
<dbReference type="Proteomes" id="UP001314903">
    <property type="component" value="Unassembled WGS sequence"/>
</dbReference>
<protein>
    <submittedName>
        <fullName evidence="1">Uncharacterized protein</fullName>
    </submittedName>
</protein>
<reference evidence="1 2" key="1">
    <citation type="submission" date="2021-03" db="EMBL/GenBank/DDBJ databases">
        <title>Genomic Encyclopedia of Type Strains, Phase IV (KMG-IV): sequencing the most valuable type-strain genomes for metagenomic binning, comparative biology and taxonomic classification.</title>
        <authorList>
            <person name="Goeker M."/>
        </authorList>
    </citation>
    <scope>NUCLEOTIDE SEQUENCE [LARGE SCALE GENOMIC DNA]</scope>
    <source>
        <strain evidence="1 2">DSM 27512</strain>
    </source>
</reference>